<dbReference type="EMBL" id="JAVDTL010000002">
    <property type="protein sequence ID" value="MDR6766472.1"/>
    <property type="molecule type" value="Genomic_DNA"/>
</dbReference>
<dbReference type="PANTHER" id="PTHR39600">
    <property type="entry name" value="PEPTIDASE INHIBITOR I78 FAMILY PROTEIN"/>
    <property type="match status" value="1"/>
</dbReference>
<dbReference type="EMBL" id="JAVDTS010000002">
    <property type="protein sequence ID" value="MDR6836590.1"/>
    <property type="molecule type" value="Genomic_DNA"/>
</dbReference>
<dbReference type="RefSeq" id="WP_209817464.1">
    <property type="nucleotide sequence ID" value="NZ_JAVDTL010000002.1"/>
</dbReference>
<evidence type="ECO:0000256" key="2">
    <source>
        <dbReference type="SAM" id="SignalP"/>
    </source>
</evidence>
<dbReference type="Proteomes" id="UP001253458">
    <property type="component" value="Unassembled WGS sequence"/>
</dbReference>
<name>A0AAJ2F0N8_ACIDE</name>
<keyword evidence="5" id="KW-1185">Reference proteome</keyword>
<evidence type="ECO:0000313" key="3">
    <source>
        <dbReference type="EMBL" id="MDR6766472.1"/>
    </source>
</evidence>
<dbReference type="Pfam" id="PF11720">
    <property type="entry name" value="Inhibitor_I78"/>
    <property type="match status" value="1"/>
</dbReference>
<feature type="compositionally biased region" description="Low complexity" evidence="1">
    <location>
        <begin position="30"/>
        <end position="48"/>
    </location>
</feature>
<feature type="signal peptide" evidence="2">
    <location>
        <begin position="1"/>
        <end position="25"/>
    </location>
</feature>
<protein>
    <recommendedName>
        <fullName evidence="7">Peptidase inhibitor I78 family protein</fullName>
    </recommendedName>
</protein>
<evidence type="ECO:0000313" key="5">
    <source>
        <dbReference type="Proteomes" id="UP001249076"/>
    </source>
</evidence>
<evidence type="ECO:0008006" key="7">
    <source>
        <dbReference type="Google" id="ProtNLM"/>
    </source>
</evidence>
<evidence type="ECO:0000313" key="4">
    <source>
        <dbReference type="EMBL" id="MDR6836590.1"/>
    </source>
</evidence>
<evidence type="ECO:0000313" key="6">
    <source>
        <dbReference type="Proteomes" id="UP001253458"/>
    </source>
</evidence>
<feature type="chain" id="PRO_5042570138" description="Peptidase inhibitor I78 family protein" evidence="2">
    <location>
        <begin position="26"/>
        <end position="114"/>
    </location>
</feature>
<dbReference type="PROSITE" id="PS51257">
    <property type="entry name" value="PROKAR_LIPOPROTEIN"/>
    <property type="match status" value="1"/>
</dbReference>
<dbReference type="Gene3D" id="3.30.10.10">
    <property type="entry name" value="Trypsin Inhibitor V, subunit A"/>
    <property type="match status" value="1"/>
</dbReference>
<proteinExistence type="predicted"/>
<accession>A0AAJ2F0N8</accession>
<evidence type="ECO:0000256" key="1">
    <source>
        <dbReference type="SAM" id="MobiDB-lite"/>
    </source>
</evidence>
<dbReference type="AlphaFoldDB" id="A0AAJ2F0N8"/>
<comment type="caution">
    <text evidence="3">The sequence shown here is derived from an EMBL/GenBank/DDBJ whole genome shotgun (WGS) entry which is preliminary data.</text>
</comment>
<gene>
    <name evidence="3" type="ORF">J2W88_001737</name>
    <name evidence="4" type="ORF">J2W93_001418</name>
</gene>
<dbReference type="InterPro" id="IPR021719">
    <property type="entry name" value="Prot_inh_I78"/>
</dbReference>
<feature type="region of interest" description="Disordered" evidence="1">
    <location>
        <begin position="30"/>
        <end position="49"/>
    </location>
</feature>
<reference evidence="3 5" key="1">
    <citation type="submission" date="2023-07" db="EMBL/GenBank/DDBJ databases">
        <title>Sorghum-associated microbial communities from plants grown in Nebraska, USA.</title>
        <authorList>
            <person name="Schachtman D."/>
        </authorList>
    </citation>
    <scope>NUCLEOTIDE SEQUENCE</scope>
    <source>
        <strain evidence="4 5">BE105</strain>
        <strain evidence="3">BE69</strain>
    </source>
</reference>
<sequence length="114" mass="11482">MMKKTLTPFAVACCLALGAAVTGCAGYGQTPAPSAGSAPTGSGSPPASVCNAQPAQFVVGQNSTASVVESARQRSGAQTARILRPGQIITKEYDTQRLNLEVDGTGRILAAKCG</sequence>
<dbReference type="Proteomes" id="UP001249076">
    <property type="component" value="Unassembled WGS sequence"/>
</dbReference>
<organism evidence="3 6">
    <name type="scientific">Acidovorax delafieldii</name>
    <name type="common">Pseudomonas delafieldii</name>
    <dbReference type="NCBI Taxonomy" id="47920"/>
    <lineage>
        <taxon>Bacteria</taxon>
        <taxon>Pseudomonadati</taxon>
        <taxon>Pseudomonadota</taxon>
        <taxon>Betaproteobacteria</taxon>
        <taxon>Burkholderiales</taxon>
        <taxon>Comamonadaceae</taxon>
        <taxon>Acidovorax</taxon>
    </lineage>
</organism>
<dbReference type="PANTHER" id="PTHR39600:SF1">
    <property type="entry name" value="PEPTIDASE INHIBITOR I78 FAMILY PROTEIN"/>
    <property type="match status" value="1"/>
</dbReference>
<keyword evidence="2" id="KW-0732">Signal</keyword>